<feature type="transmembrane region" description="Helical" evidence="2">
    <location>
        <begin position="48"/>
        <end position="71"/>
    </location>
</feature>
<reference evidence="3 4" key="1">
    <citation type="submission" date="2014-04" db="EMBL/GenBank/DDBJ databases">
        <title>Evolutionary Origins and Diversification of the Mycorrhizal Mutualists.</title>
        <authorList>
            <consortium name="DOE Joint Genome Institute"/>
            <consortium name="Mycorrhizal Genomics Consortium"/>
            <person name="Kohler A."/>
            <person name="Kuo A."/>
            <person name="Nagy L.G."/>
            <person name="Floudas D."/>
            <person name="Copeland A."/>
            <person name="Barry K.W."/>
            <person name="Cichocki N."/>
            <person name="Veneault-Fourrey C."/>
            <person name="LaButti K."/>
            <person name="Lindquist E.A."/>
            <person name="Lipzen A."/>
            <person name="Lundell T."/>
            <person name="Morin E."/>
            <person name="Murat C."/>
            <person name="Riley R."/>
            <person name="Ohm R."/>
            <person name="Sun H."/>
            <person name="Tunlid A."/>
            <person name="Henrissat B."/>
            <person name="Grigoriev I.V."/>
            <person name="Hibbett D.S."/>
            <person name="Martin F."/>
        </authorList>
    </citation>
    <scope>NUCLEOTIDE SEQUENCE [LARGE SCALE GENOMIC DNA]</scope>
    <source>
        <strain evidence="3 4">Koide BX008</strain>
    </source>
</reference>
<keyword evidence="2" id="KW-1133">Transmembrane helix</keyword>
<feature type="transmembrane region" description="Helical" evidence="2">
    <location>
        <begin position="195"/>
        <end position="218"/>
    </location>
</feature>
<feature type="region of interest" description="Disordered" evidence="1">
    <location>
        <begin position="277"/>
        <end position="303"/>
    </location>
</feature>
<keyword evidence="2" id="KW-0812">Transmembrane</keyword>
<dbReference type="HOGENOM" id="CLU_044614_1_1_1"/>
<feature type="transmembrane region" description="Helical" evidence="2">
    <location>
        <begin position="120"/>
        <end position="143"/>
    </location>
</feature>
<evidence type="ECO:0000256" key="2">
    <source>
        <dbReference type="SAM" id="Phobius"/>
    </source>
</evidence>
<name>A0A0C2WR16_AMAMK</name>
<gene>
    <name evidence="3" type="ORF">M378DRAFT_78752</name>
</gene>
<dbReference type="InParanoid" id="A0A0C2WR16"/>
<feature type="transmembrane region" description="Helical" evidence="2">
    <location>
        <begin position="155"/>
        <end position="175"/>
    </location>
</feature>
<keyword evidence="4" id="KW-1185">Reference proteome</keyword>
<accession>A0A0C2WR16</accession>
<dbReference type="AlphaFoldDB" id="A0A0C2WR16"/>
<feature type="transmembrane region" description="Helical" evidence="2">
    <location>
        <begin position="12"/>
        <end position="36"/>
    </location>
</feature>
<keyword evidence="2" id="KW-0472">Membrane</keyword>
<organism evidence="3 4">
    <name type="scientific">Amanita muscaria (strain Koide BX008)</name>
    <dbReference type="NCBI Taxonomy" id="946122"/>
    <lineage>
        <taxon>Eukaryota</taxon>
        <taxon>Fungi</taxon>
        <taxon>Dikarya</taxon>
        <taxon>Basidiomycota</taxon>
        <taxon>Agaricomycotina</taxon>
        <taxon>Agaricomycetes</taxon>
        <taxon>Agaricomycetidae</taxon>
        <taxon>Agaricales</taxon>
        <taxon>Pluteineae</taxon>
        <taxon>Amanitaceae</taxon>
        <taxon>Amanita</taxon>
    </lineage>
</organism>
<feature type="transmembrane region" description="Helical" evidence="2">
    <location>
        <begin position="91"/>
        <end position="108"/>
    </location>
</feature>
<sequence>MSGLPSLEDQIAILFATSVLYGLYLATLPVCLRWLLYDYDDWKPRRHINWSMLAVTLIIFVSTTLDTALIVRRNLLGAAHNVGSNVLWSNTAQAFLAHVQPLIADAVLTYRCWIVYSKSFVAVAFPVFLLLVDLACTIASAYWAQEQGQPKIINIIVVLYWVCSITLTLYATSLIAHKITVIAKIRSLPTRRILFAMRIIIESGLLYTTTCVMLFISFFTGTAFAQYFLSALNFQVVGIMSNLILIRVAQPPIRDTSQPTTTVQFTNHFSSAFASEATSHSQPKEHYLPGNSRLDVERGQTVE</sequence>
<protein>
    <submittedName>
        <fullName evidence="3">Uncharacterized protein</fullName>
    </submittedName>
</protein>
<proteinExistence type="predicted"/>
<evidence type="ECO:0000256" key="1">
    <source>
        <dbReference type="SAM" id="MobiDB-lite"/>
    </source>
</evidence>
<feature type="compositionally biased region" description="Basic and acidic residues" evidence="1">
    <location>
        <begin position="294"/>
        <end position="303"/>
    </location>
</feature>
<evidence type="ECO:0000313" key="3">
    <source>
        <dbReference type="EMBL" id="KIL64102.1"/>
    </source>
</evidence>
<dbReference type="OrthoDB" id="3357408at2759"/>
<dbReference type="Proteomes" id="UP000054549">
    <property type="component" value="Unassembled WGS sequence"/>
</dbReference>
<evidence type="ECO:0000313" key="4">
    <source>
        <dbReference type="Proteomes" id="UP000054549"/>
    </source>
</evidence>
<feature type="transmembrane region" description="Helical" evidence="2">
    <location>
        <begin position="224"/>
        <end position="245"/>
    </location>
</feature>
<dbReference type="EMBL" id="KN818252">
    <property type="protein sequence ID" value="KIL64102.1"/>
    <property type="molecule type" value="Genomic_DNA"/>
</dbReference>